<evidence type="ECO:0000256" key="1">
    <source>
        <dbReference type="SAM" id="MobiDB-lite"/>
    </source>
</evidence>
<comment type="caution">
    <text evidence="2">The sequence shown here is derived from an EMBL/GenBank/DDBJ whole genome shotgun (WGS) entry which is preliminary data.</text>
</comment>
<sequence>MLARSGALLSQRCPIEGSAAWAAGDAPVGPPDSEVAPDRPVRQEARVTRGRARAAGCRLQAAGCRPRPREEARPPATRPLHAHPTLCEAPRARPRPGASSARQSGAPRTAPGPRRVVPPMPQRARAAAPALCL</sequence>
<evidence type="ECO:0000313" key="2">
    <source>
        <dbReference type="EMBL" id="CAK0831973.1"/>
    </source>
</evidence>
<dbReference type="Proteomes" id="UP001189429">
    <property type="component" value="Unassembled WGS sequence"/>
</dbReference>
<evidence type="ECO:0000313" key="3">
    <source>
        <dbReference type="Proteomes" id="UP001189429"/>
    </source>
</evidence>
<feature type="region of interest" description="Disordered" evidence="1">
    <location>
        <begin position="21"/>
        <end position="133"/>
    </location>
</feature>
<protein>
    <submittedName>
        <fullName evidence="2">Uncharacterized protein</fullName>
    </submittedName>
</protein>
<feature type="compositionally biased region" description="Low complexity" evidence="1">
    <location>
        <begin position="95"/>
        <end position="104"/>
    </location>
</feature>
<gene>
    <name evidence="2" type="ORF">PCOR1329_LOCUS30177</name>
</gene>
<reference evidence="2" key="1">
    <citation type="submission" date="2023-10" db="EMBL/GenBank/DDBJ databases">
        <authorList>
            <person name="Chen Y."/>
            <person name="Shah S."/>
            <person name="Dougan E. K."/>
            <person name="Thang M."/>
            <person name="Chan C."/>
        </authorList>
    </citation>
    <scope>NUCLEOTIDE SEQUENCE [LARGE SCALE GENOMIC DNA]</scope>
</reference>
<name>A0ABN9SJQ8_9DINO</name>
<dbReference type="EMBL" id="CAUYUJ010011536">
    <property type="protein sequence ID" value="CAK0831973.1"/>
    <property type="molecule type" value="Genomic_DNA"/>
</dbReference>
<accession>A0ABN9SJQ8</accession>
<feature type="compositionally biased region" description="Low complexity" evidence="1">
    <location>
        <begin position="53"/>
        <end position="65"/>
    </location>
</feature>
<feature type="compositionally biased region" description="Low complexity" evidence="1">
    <location>
        <begin position="122"/>
        <end position="133"/>
    </location>
</feature>
<proteinExistence type="predicted"/>
<organism evidence="2 3">
    <name type="scientific">Prorocentrum cordatum</name>
    <dbReference type="NCBI Taxonomy" id="2364126"/>
    <lineage>
        <taxon>Eukaryota</taxon>
        <taxon>Sar</taxon>
        <taxon>Alveolata</taxon>
        <taxon>Dinophyceae</taxon>
        <taxon>Prorocentrales</taxon>
        <taxon>Prorocentraceae</taxon>
        <taxon>Prorocentrum</taxon>
    </lineage>
</organism>
<keyword evidence="3" id="KW-1185">Reference proteome</keyword>
<feature type="compositionally biased region" description="Basic and acidic residues" evidence="1">
    <location>
        <begin position="36"/>
        <end position="47"/>
    </location>
</feature>